<dbReference type="AlphaFoldDB" id="A0A1W2AQ10"/>
<evidence type="ECO:0000256" key="10">
    <source>
        <dbReference type="SAM" id="Phobius"/>
    </source>
</evidence>
<dbReference type="EMBL" id="FWXJ01000010">
    <property type="protein sequence ID" value="SMC62775.1"/>
    <property type="molecule type" value="Genomic_DNA"/>
</dbReference>
<keyword evidence="5 10" id="KW-0812">Transmembrane</keyword>
<dbReference type="GO" id="GO:0008324">
    <property type="term" value="F:monoatomic cation transmembrane transporter activity"/>
    <property type="evidence" value="ECO:0007669"/>
    <property type="project" value="InterPro"/>
</dbReference>
<dbReference type="GO" id="GO:0005886">
    <property type="term" value="C:plasma membrane"/>
    <property type="evidence" value="ECO:0007669"/>
    <property type="project" value="TreeGrafter"/>
</dbReference>
<feature type="transmembrane region" description="Helical" evidence="10">
    <location>
        <begin position="84"/>
        <end position="107"/>
    </location>
</feature>
<keyword evidence="2" id="KW-0813">Transport</keyword>
<dbReference type="Gene3D" id="3.40.50.720">
    <property type="entry name" value="NAD(P)-binding Rossmann-like Domain"/>
    <property type="match status" value="1"/>
</dbReference>
<protein>
    <submittedName>
        <fullName evidence="13">Kef-type potassium/proton antiporter, CPA2 family</fullName>
    </submittedName>
</protein>
<evidence type="ECO:0000256" key="9">
    <source>
        <dbReference type="ARBA" id="ARBA00023136"/>
    </source>
</evidence>
<dbReference type="PROSITE" id="PS51202">
    <property type="entry name" value="RCK_C"/>
    <property type="match status" value="1"/>
</dbReference>
<evidence type="ECO:0000256" key="2">
    <source>
        <dbReference type="ARBA" id="ARBA00022448"/>
    </source>
</evidence>
<dbReference type="SUPFAM" id="SSF51735">
    <property type="entry name" value="NAD(P)-binding Rossmann-fold domains"/>
    <property type="match status" value="1"/>
</dbReference>
<evidence type="ECO:0000259" key="12">
    <source>
        <dbReference type="PROSITE" id="PS51202"/>
    </source>
</evidence>
<dbReference type="InterPro" id="IPR036291">
    <property type="entry name" value="NAD(P)-bd_dom_sf"/>
</dbReference>
<evidence type="ECO:0000256" key="3">
    <source>
        <dbReference type="ARBA" id="ARBA00022449"/>
    </source>
</evidence>
<feature type="transmembrane region" description="Helical" evidence="10">
    <location>
        <begin position="222"/>
        <end position="238"/>
    </location>
</feature>
<dbReference type="InterPro" id="IPR006037">
    <property type="entry name" value="RCK_C"/>
</dbReference>
<keyword evidence="7 10" id="KW-1133">Transmembrane helix</keyword>
<dbReference type="GO" id="GO:1902600">
    <property type="term" value="P:proton transmembrane transport"/>
    <property type="evidence" value="ECO:0007669"/>
    <property type="project" value="InterPro"/>
</dbReference>
<dbReference type="PROSITE" id="PS51201">
    <property type="entry name" value="RCK_N"/>
    <property type="match status" value="1"/>
</dbReference>
<evidence type="ECO:0000256" key="7">
    <source>
        <dbReference type="ARBA" id="ARBA00022989"/>
    </source>
</evidence>
<dbReference type="PANTHER" id="PTHR46157:SF4">
    <property type="entry name" value="K(+) EFFLUX ANTIPORTER 3, CHLOROPLASTIC"/>
    <property type="match status" value="1"/>
</dbReference>
<accession>A0A1W2AQ10</accession>
<keyword evidence="14" id="KW-1185">Reference proteome</keyword>
<name>A0A1W2AQ10_9BURK</name>
<evidence type="ECO:0000256" key="5">
    <source>
        <dbReference type="ARBA" id="ARBA00022692"/>
    </source>
</evidence>
<dbReference type="InterPro" id="IPR003148">
    <property type="entry name" value="RCK_N"/>
</dbReference>
<evidence type="ECO:0000256" key="1">
    <source>
        <dbReference type="ARBA" id="ARBA00004141"/>
    </source>
</evidence>
<dbReference type="STRING" id="1938817.SAMN06296008_1106"/>
<dbReference type="PANTHER" id="PTHR46157">
    <property type="entry name" value="K(+) EFFLUX ANTIPORTER 3, CHLOROPLASTIC"/>
    <property type="match status" value="1"/>
</dbReference>
<gene>
    <name evidence="13" type="ORF">SAMN06296008_1106</name>
</gene>
<dbReference type="Gene3D" id="1.20.1530.20">
    <property type="match status" value="1"/>
</dbReference>
<feature type="transmembrane region" description="Helical" evidence="10">
    <location>
        <begin position="275"/>
        <end position="294"/>
    </location>
</feature>
<evidence type="ECO:0000256" key="4">
    <source>
        <dbReference type="ARBA" id="ARBA00022538"/>
    </source>
</evidence>
<keyword evidence="8" id="KW-0406">Ion transport</keyword>
<evidence type="ECO:0000259" key="11">
    <source>
        <dbReference type="PROSITE" id="PS51201"/>
    </source>
</evidence>
<evidence type="ECO:0000313" key="13">
    <source>
        <dbReference type="EMBL" id="SMC62775.1"/>
    </source>
</evidence>
<reference evidence="13 14" key="1">
    <citation type="submission" date="2017-04" db="EMBL/GenBank/DDBJ databases">
        <authorList>
            <person name="Afonso C.L."/>
            <person name="Miller P.J."/>
            <person name="Scott M.A."/>
            <person name="Spackman E."/>
            <person name="Goraichik I."/>
            <person name="Dimitrov K.M."/>
            <person name="Suarez D.L."/>
            <person name="Swayne D.E."/>
        </authorList>
    </citation>
    <scope>NUCLEOTIDE SEQUENCE [LARGE SCALE GENOMIC DNA]</scope>
    <source>
        <strain evidence="13 14">VK13</strain>
    </source>
</reference>
<sequence length="667" mass="72656">MPSILQTALILLASALAGVLIIRASKLPPILGYLLAGLVIGPNATALAADSTMLKNFAEFGVVFLMFSIGLEFNLSKLKSMKSIVFGFGASQVFLTMFLTIPAGYLLRFFLPLSLPWHVLFALGGALAMSSTAIVIKGLAEKFELDTPHGKNVVGVLIFQDLVVIFLLILIPSLDKNSGDMAVALSLAGVKITVALLLIFVVGKSIFSSWFKLVASMKSQELFMLNVLLVVIGVSAITEYIGLSMALGAFMAGMLIAETPYRFQVEEGIESFRDILLGLFFISIGMLVDFHVVFNHFHLVIFLFFGALILKFVIVAGLAKRFGASSAEAIRTGICLTQAGEFGFVLIQQIDQLDWIVPSVSQSVIAAMLLSMMLAPVLIQFNDKITLRFVRNEWFNQSLNLTKIASQSLKNSDHVIICGFGISGQQLATILEQEQIKYIALDADPDRVSDASQAGKSVVYGASQSKNHLIAAGIVRAKAVVITFQNINETIKVIQQVELLHPGIPIIVRATDETEVEKLELVGATQVIPEKTEGGLMLSAQVLTVVGVPIKRVIRRVTQARENRYGALKGFFPSFENDDSETTNSSRLHSVKLKANTQGVGKNLDWLQKESGADLHAIRRKISGSHSNYKNLAPDESITFQEEDILTLLGSPDCLEKAEKRLLKILV</sequence>
<dbReference type="Pfam" id="PF00999">
    <property type="entry name" value="Na_H_Exchanger"/>
    <property type="match status" value="1"/>
</dbReference>
<evidence type="ECO:0000313" key="14">
    <source>
        <dbReference type="Proteomes" id="UP000192708"/>
    </source>
</evidence>
<proteinExistence type="predicted"/>
<feature type="transmembrane region" description="Helical" evidence="10">
    <location>
        <begin position="300"/>
        <end position="318"/>
    </location>
</feature>
<feature type="domain" description="RCK C-terminal" evidence="12">
    <location>
        <begin position="576"/>
        <end position="664"/>
    </location>
</feature>
<feature type="transmembrane region" description="Helical" evidence="10">
    <location>
        <begin position="119"/>
        <end position="140"/>
    </location>
</feature>
<evidence type="ECO:0000256" key="8">
    <source>
        <dbReference type="ARBA" id="ARBA00023065"/>
    </source>
</evidence>
<feature type="transmembrane region" description="Helical" evidence="10">
    <location>
        <begin position="57"/>
        <end position="75"/>
    </location>
</feature>
<keyword evidence="6" id="KW-0630">Potassium</keyword>
<keyword evidence="4" id="KW-0633">Potassium transport</keyword>
<dbReference type="GO" id="GO:0015297">
    <property type="term" value="F:antiporter activity"/>
    <property type="evidence" value="ECO:0007669"/>
    <property type="project" value="UniProtKB-KW"/>
</dbReference>
<feature type="transmembrane region" description="Helical" evidence="10">
    <location>
        <begin position="152"/>
        <end position="171"/>
    </location>
</feature>
<organism evidence="13 14">
    <name type="scientific">Polynucleobacter kasalickyi</name>
    <dbReference type="NCBI Taxonomy" id="1938817"/>
    <lineage>
        <taxon>Bacteria</taxon>
        <taxon>Pseudomonadati</taxon>
        <taxon>Pseudomonadota</taxon>
        <taxon>Betaproteobacteria</taxon>
        <taxon>Burkholderiales</taxon>
        <taxon>Burkholderiaceae</taxon>
        <taxon>Polynucleobacter</taxon>
    </lineage>
</organism>
<dbReference type="GO" id="GO:0006813">
    <property type="term" value="P:potassium ion transport"/>
    <property type="evidence" value="ECO:0007669"/>
    <property type="project" value="UniProtKB-KW"/>
</dbReference>
<keyword evidence="3" id="KW-0050">Antiport</keyword>
<evidence type="ECO:0000256" key="6">
    <source>
        <dbReference type="ARBA" id="ARBA00022958"/>
    </source>
</evidence>
<dbReference type="RefSeq" id="WP_084283922.1">
    <property type="nucleotide sequence ID" value="NZ_FWXJ01000010.1"/>
</dbReference>
<dbReference type="InterPro" id="IPR006153">
    <property type="entry name" value="Cation/H_exchanger_TM"/>
</dbReference>
<dbReference type="OrthoDB" id="9781411at2"/>
<feature type="transmembrane region" description="Helical" evidence="10">
    <location>
        <begin position="183"/>
        <end position="202"/>
    </location>
</feature>
<feature type="domain" description="RCK N-terminal" evidence="11">
    <location>
        <begin position="412"/>
        <end position="529"/>
    </location>
</feature>
<dbReference type="Proteomes" id="UP000192708">
    <property type="component" value="Unassembled WGS sequence"/>
</dbReference>
<dbReference type="Pfam" id="PF02254">
    <property type="entry name" value="TrkA_N"/>
    <property type="match status" value="1"/>
</dbReference>
<dbReference type="InterPro" id="IPR038770">
    <property type="entry name" value="Na+/solute_symporter_sf"/>
</dbReference>
<comment type="subcellular location">
    <subcellularLocation>
        <location evidence="1">Membrane</location>
        <topology evidence="1">Multi-pass membrane protein</topology>
    </subcellularLocation>
</comment>
<keyword evidence="9 10" id="KW-0472">Membrane</keyword>